<dbReference type="Gene3D" id="3.90.76.10">
    <property type="entry name" value="Dipeptide-binding Protein, Domain 1"/>
    <property type="match status" value="1"/>
</dbReference>
<evidence type="ECO:0000313" key="7">
    <source>
        <dbReference type="Proteomes" id="UP000095563"/>
    </source>
</evidence>
<dbReference type="FunFam" id="3.90.76.10:FF:000001">
    <property type="entry name" value="Oligopeptide ABC transporter substrate-binding protein"/>
    <property type="match status" value="1"/>
</dbReference>
<dbReference type="CDD" id="cd08504">
    <property type="entry name" value="PBP2_OppA"/>
    <property type="match status" value="1"/>
</dbReference>
<dbReference type="PIRSF" id="PIRSF002741">
    <property type="entry name" value="MppA"/>
    <property type="match status" value="1"/>
</dbReference>
<proteinExistence type="inferred from homology"/>
<dbReference type="GO" id="GO:0043190">
    <property type="term" value="C:ATP-binding cassette (ABC) transporter complex"/>
    <property type="evidence" value="ECO:0007669"/>
    <property type="project" value="InterPro"/>
</dbReference>
<dbReference type="InterPro" id="IPR023765">
    <property type="entry name" value="SBP_5_CS"/>
</dbReference>
<dbReference type="PROSITE" id="PS01040">
    <property type="entry name" value="SBP_BACTERIAL_5"/>
    <property type="match status" value="1"/>
</dbReference>
<evidence type="ECO:0000313" key="6">
    <source>
        <dbReference type="EMBL" id="CUP96803.1"/>
    </source>
</evidence>
<keyword evidence="4" id="KW-0732">Signal</keyword>
<organism evidence="6 7">
    <name type="scientific">Clostridium baratii</name>
    <dbReference type="NCBI Taxonomy" id="1561"/>
    <lineage>
        <taxon>Bacteria</taxon>
        <taxon>Bacillati</taxon>
        <taxon>Bacillota</taxon>
        <taxon>Clostridia</taxon>
        <taxon>Eubacteriales</taxon>
        <taxon>Clostridiaceae</taxon>
        <taxon>Clostridium</taxon>
    </lineage>
</organism>
<dbReference type="GO" id="GO:0042597">
    <property type="term" value="C:periplasmic space"/>
    <property type="evidence" value="ECO:0007669"/>
    <property type="project" value="UniProtKB-ARBA"/>
</dbReference>
<comment type="subcellular location">
    <subcellularLocation>
        <location evidence="1">Cell membrane</location>
        <topology evidence="1">Lipid-anchor</topology>
    </subcellularLocation>
</comment>
<dbReference type="InterPro" id="IPR000914">
    <property type="entry name" value="SBP_5_dom"/>
</dbReference>
<evidence type="ECO:0000256" key="4">
    <source>
        <dbReference type="ARBA" id="ARBA00022729"/>
    </source>
</evidence>
<dbReference type="PANTHER" id="PTHR30290">
    <property type="entry name" value="PERIPLASMIC BINDING COMPONENT OF ABC TRANSPORTER"/>
    <property type="match status" value="1"/>
</dbReference>
<evidence type="ECO:0000256" key="2">
    <source>
        <dbReference type="ARBA" id="ARBA00005695"/>
    </source>
</evidence>
<gene>
    <name evidence="6" type="primary">oppA_2</name>
    <name evidence="6" type="ORF">ERS852568_01366</name>
</gene>
<reference evidence="6 7" key="1">
    <citation type="submission" date="2015-09" db="EMBL/GenBank/DDBJ databases">
        <authorList>
            <consortium name="Pathogen Informatics"/>
        </authorList>
    </citation>
    <scope>NUCLEOTIDE SEQUENCE [LARGE SCALE GENOMIC DNA]</scope>
    <source>
        <strain evidence="6 7">2789STDY5834956</strain>
    </source>
</reference>
<keyword evidence="3" id="KW-0813">Transport</keyword>
<dbReference type="InterPro" id="IPR030678">
    <property type="entry name" value="Peptide/Ni-bd"/>
</dbReference>
<dbReference type="GO" id="GO:0015833">
    <property type="term" value="P:peptide transport"/>
    <property type="evidence" value="ECO:0007669"/>
    <property type="project" value="TreeGrafter"/>
</dbReference>
<name>A0A174SGI7_9CLOT</name>
<feature type="domain" description="Solute-binding protein family 5" evidence="5">
    <location>
        <begin position="75"/>
        <end position="468"/>
    </location>
</feature>
<evidence type="ECO:0000259" key="5">
    <source>
        <dbReference type="Pfam" id="PF00496"/>
    </source>
</evidence>
<accession>A0A174SGI7</accession>
<dbReference type="AlphaFoldDB" id="A0A174SGI7"/>
<dbReference type="Gene3D" id="3.10.105.10">
    <property type="entry name" value="Dipeptide-binding Protein, Domain 3"/>
    <property type="match status" value="1"/>
</dbReference>
<dbReference type="RefSeq" id="WP_055207340.1">
    <property type="nucleotide sequence ID" value="NZ_CP124318.1"/>
</dbReference>
<dbReference type="GO" id="GO:1904680">
    <property type="term" value="F:peptide transmembrane transporter activity"/>
    <property type="evidence" value="ECO:0007669"/>
    <property type="project" value="TreeGrafter"/>
</dbReference>
<dbReference type="PROSITE" id="PS51257">
    <property type="entry name" value="PROKAR_LIPOPROTEIN"/>
    <property type="match status" value="1"/>
</dbReference>
<dbReference type="Pfam" id="PF00496">
    <property type="entry name" value="SBP_bac_5"/>
    <property type="match status" value="1"/>
</dbReference>
<comment type="similarity">
    <text evidence="2">Belongs to the bacterial solute-binding protein 5 family.</text>
</comment>
<dbReference type="SUPFAM" id="SSF53850">
    <property type="entry name" value="Periplasmic binding protein-like II"/>
    <property type="match status" value="1"/>
</dbReference>
<dbReference type="Proteomes" id="UP000095563">
    <property type="component" value="Unassembled WGS sequence"/>
</dbReference>
<dbReference type="Gene3D" id="3.40.190.10">
    <property type="entry name" value="Periplasmic binding protein-like II"/>
    <property type="match status" value="1"/>
</dbReference>
<dbReference type="PANTHER" id="PTHR30290:SF10">
    <property type="entry name" value="PERIPLASMIC OLIGOPEPTIDE-BINDING PROTEIN-RELATED"/>
    <property type="match status" value="1"/>
</dbReference>
<dbReference type="EMBL" id="CZBO01000002">
    <property type="protein sequence ID" value="CUP96803.1"/>
    <property type="molecule type" value="Genomic_DNA"/>
</dbReference>
<dbReference type="InterPro" id="IPR039424">
    <property type="entry name" value="SBP_5"/>
</dbReference>
<evidence type="ECO:0000256" key="1">
    <source>
        <dbReference type="ARBA" id="ARBA00004193"/>
    </source>
</evidence>
<sequence length="549" mass="62271">MKVKKAISIILISGIILTLFTGCGSKKETYSKESQVVNLTTGAIKTMDSVKATDSESFNIVQNTQETLLVYDNDKPIPGAAKSFEKSKDEKTYTFHLRDGLKWSDGKKLTSKDFKYAWMRMLDPNVASGYSFFLFGVKNGENYFNGKAKAGDVGIKTPDDKTLVVELEDPIPYFVQLVAFPVLAPQREDVVEAQGETYGSKEEGLVFSGPFKVSNWQRGAKVELVKNPNYWNAKNIKLDEINLNQISEVNTQYQMFLSGQLDVMFKVGGEYIKELQKGVEEGKWNEVSGVMPTVYYDQYNMKSPNKILQNTKIRQALSIAIDREQYTKDILKSGVPAYGMVPDGILVGDKEYRKEVKEPLKEIANKNPKDLFIEGLKELGLDSNPSKYSIDLLLQNSNSSLKNQGEYLQNIWKQKIGVNIKLQTPADFSDFLRKQNDGEFDIAMAGWGADYNDPMTFLDLFGAKNGSNYGKFNDDKVNKLLENLQTETNMDKRIKMYKEIEKIEVAENPAVAPTYYLDIHSFQQNYIHGIQYPKFGGSYQLRWAYIEQN</sequence>
<evidence type="ECO:0000256" key="3">
    <source>
        <dbReference type="ARBA" id="ARBA00022448"/>
    </source>
</evidence>
<protein>
    <submittedName>
        <fullName evidence="6">Peptide ABC transporter periplasmic protein</fullName>
    </submittedName>
</protein>